<accession>A0A5J4WRF9</accession>
<feature type="region of interest" description="Disordered" evidence="1">
    <location>
        <begin position="1"/>
        <end position="20"/>
    </location>
</feature>
<evidence type="ECO:0000256" key="2">
    <source>
        <dbReference type="SAM" id="Phobius"/>
    </source>
</evidence>
<feature type="region of interest" description="Disordered" evidence="1">
    <location>
        <begin position="211"/>
        <end position="343"/>
    </location>
</feature>
<keyword evidence="2" id="KW-1133">Transmembrane helix</keyword>
<feature type="compositionally biased region" description="Polar residues" evidence="1">
    <location>
        <begin position="301"/>
        <end position="310"/>
    </location>
</feature>
<evidence type="ECO:0000256" key="1">
    <source>
        <dbReference type="SAM" id="MobiDB-lite"/>
    </source>
</evidence>
<feature type="transmembrane region" description="Helical" evidence="2">
    <location>
        <begin position="60"/>
        <end position="81"/>
    </location>
</feature>
<keyword evidence="2" id="KW-0812">Transmembrane</keyword>
<feature type="compositionally biased region" description="Polar residues" evidence="1">
    <location>
        <begin position="217"/>
        <end position="247"/>
    </location>
</feature>
<evidence type="ECO:0008006" key="5">
    <source>
        <dbReference type="Google" id="ProtNLM"/>
    </source>
</evidence>
<proteinExistence type="predicted"/>
<gene>
    <name evidence="3" type="ORF">EZS28_007499</name>
</gene>
<dbReference type="AlphaFoldDB" id="A0A5J4WRF9"/>
<organism evidence="3 4">
    <name type="scientific">Streblomastix strix</name>
    <dbReference type="NCBI Taxonomy" id="222440"/>
    <lineage>
        <taxon>Eukaryota</taxon>
        <taxon>Metamonada</taxon>
        <taxon>Preaxostyla</taxon>
        <taxon>Oxymonadida</taxon>
        <taxon>Streblomastigidae</taxon>
        <taxon>Streblomastix</taxon>
    </lineage>
</organism>
<keyword evidence="2" id="KW-0472">Membrane</keyword>
<sequence length="343" mass="38194">MSSFSGDNSFQKNPPSSSQTIDYSSEGSTFNIACSLIVSIIFLVVGIAAIVLSVIVIPEIMIIGIAFIIVALIILLVLCLVNHYRLKNRHLTIRTDNGTLSYEESAEKCGCICCIRSKDNQIPLKDIISLKQSKVSCASAHPYSSYSNDDEQYLLSFKLRGNETFKPDISLSSDQIKKISECITTLNMSGSAPQTNYTPQTQAYPQNQAQYPQNQTSYPQNQASYPQTQTQSYPPAQKLPTQSSINTFDLVLPPDLPPPPDLPGYGNQNQYGSNSYMQSQNYAPPQQQQQQQGFQPSQKSFTQTIQSKPTAKTLEDDDDDYDDMALPPDIREMMKKQNKNKPQ</sequence>
<reference evidence="3 4" key="1">
    <citation type="submission" date="2019-03" db="EMBL/GenBank/DDBJ databases">
        <title>Single cell metagenomics reveals metabolic interactions within the superorganism composed of flagellate Streblomastix strix and complex community of Bacteroidetes bacteria on its surface.</title>
        <authorList>
            <person name="Treitli S.C."/>
            <person name="Kolisko M."/>
            <person name="Husnik F."/>
            <person name="Keeling P."/>
            <person name="Hampl V."/>
        </authorList>
    </citation>
    <scope>NUCLEOTIDE SEQUENCE [LARGE SCALE GENOMIC DNA]</scope>
    <source>
        <strain evidence="3">ST1C</strain>
    </source>
</reference>
<feature type="compositionally biased region" description="Low complexity" evidence="1">
    <location>
        <begin position="278"/>
        <end position="300"/>
    </location>
</feature>
<dbReference type="Proteomes" id="UP000324800">
    <property type="component" value="Unassembled WGS sequence"/>
</dbReference>
<evidence type="ECO:0000313" key="4">
    <source>
        <dbReference type="Proteomes" id="UP000324800"/>
    </source>
</evidence>
<comment type="caution">
    <text evidence="3">The sequence shown here is derived from an EMBL/GenBank/DDBJ whole genome shotgun (WGS) entry which is preliminary data.</text>
</comment>
<feature type="compositionally biased region" description="Polar residues" evidence="1">
    <location>
        <begin position="266"/>
        <end position="277"/>
    </location>
</feature>
<dbReference type="EMBL" id="SNRW01001294">
    <property type="protein sequence ID" value="KAA6396975.1"/>
    <property type="molecule type" value="Genomic_DNA"/>
</dbReference>
<evidence type="ECO:0000313" key="3">
    <source>
        <dbReference type="EMBL" id="KAA6396975.1"/>
    </source>
</evidence>
<name>A0A5J4WRF9_9EUKA</name>
<protein>
    <recommendedName>
        <fullName evidence="5">Transmembrane protein</fullName>
    </recommendedName>
</protein>
<feature type="transmembrane region" description="Helical" evidence="2">
    <location>
        <begin position="30"/>
        <end position="54"/>
    </location>
</feature>